<keyword evidence="11" id="KW-0234">DNA repair</keyword>
<dbReference type="PRINTS" id="PR01040">
    <property type="entry name" value="TRNASYNTHTYR"/>
</dbReference>
<dbReference type="InterPro" id="IPR014729">
    <property type="entry name" value="Rossmann-like_a/b/a_fold"/>
</dbReference>
<dbReference type="Pfam" id="PF05192">
    <property type="entry name" value="MutS_III"/>
    <property type="match status" value="1"/>
</dbReference>
<organism evidence="20 21">
    <name type="scientific">Talaromyces pinophilus</name>
    <name type="common">Penicillium pinophilum</name>
    <dbReference type="NCBI Taxonomy" id="128442"/>
    <lineage>
        <taxon>Eukaryota</taxon>
        <taxon>Fungi</taxon>
        <taxon>Dikarya</taxon>
        <taxon>Ascomycota</taxon>
        <taxon>Pezizomycotina</taxon>
        <taxon>Eurotiomycetes</taxon>
        <taxon>Eurotiomycetidae</taxon>
        <taxon>Eurotiales</taxon>
        <taxon>Trichocomaceae</taxon>
        <taxon>Talaromyces</taxon>
        <taxon>Talaromyces sect. Talaromyces</taxon>
    </lineage>
</organism>
<dbReference type="SUPFAM" id="SSF48334">
    <property type="entry name" value="DNA repair protein MutS, domain III"/>
    <property type="match status" value="1"/>
</dbReference>
<dbReference type="SMART" id="SM00533">
    <property type="entry name" value="MUTSd"/>
    <property type="match status" value="1"/>
</dbReference>
<evidence type="ECO:0000256" key="10">
    <source>
        <dbReference type="ARBA" id="ARBA00023146"/>
    </source>
</evidence>
<dbReference type="InterPro" id="IPR016151">
    <property type="entry name" value="DNA_mismatch_repair_MutS_N"/>
</dbReference>
<dbReference type="PROSITE" id="PS00486">
    <property type="entry name" value="DNA_MISMATCH_REPAIR_2"/>
    <property type="match status" value="1"/>
</dbReference>
<feature type="region of interest" description="Disordered" evidence="18">
    <location>
        <begin position="425"/>
        <end position="460"/>
    </location>
</feature>
<dbReference type="InterPro" id="IPR045076">
    <property type="entry name" value="MutS"/>
</dbReference>
<dbReference type="PANTHER" id="PTHR11361:SF148">
    <property type="entry name" value="DNA MISMATCH REPAIR PROTEIN MSH6"/>
    <property type="match status" value="1"/>
</dbReference>
<dbReference type="PANTHER" id="PTHR11361">
    <property type="entry name" value="DNA MISMATCH REPAIR PROTEIN MUTS FAMILY MEMBER"/>
    <property type="match status" value="1"/>
</dbReference>
<dbReference type="PROSITE" id="PS00178">
    <property type="entry name" value="AA_TRNA_LIGASE_I"/>
    <property type="match status" value="1"/>
</dbReference>
<dbReference type="Gene3D" id="1.10.1420.10">
    <property type="match status" value="2"/>
</dbReference>
<reference evidence="21" key="1">
    <citation type="journal article" date="2015" name="Genome Announc.">
        <title>Draft genome sequence of Talaromyces cellulolyticus strain Y-94, a source of lignocellulosic biomass-degrading enzymes.</title>
        <authorList>
            <person name="Fujii T."/>
            <person name="Koike H."/>
            <person name="Sawayama S."/>
            <person name="Yano S."/>
            <person name="Inoue H."/>
        </authorList>
    </citation>
    <scope>NUCLEOTIDE SEQUENCE [LARGE SCALE GENOMIC DNA]</scope>
    <source>
        <strain evidence="21">Y-94</strain>
    </source>
</reference>
<evidence type="ECO:0000256" key="16">
    <source>
        <dbReference type="PROSITE-ProRule" id="PRU00182"/>
    </source>
</evidence>
<dbReference type="InterPro" id="IPR036187">
    <property type="entry name" value="DNA_mismatch_repair_MutS_sf"/>
</dbReference>
<dbReference type="Pfam" id="PF05188">
    <property type="entry name" value="MutS_II"/>
    <property type="match status" value="1"/>
</dbReference>
<comment type="subunit">
    <text evidence="14">Heterodimer consisting of MSH2-MSH3 (MutS beta). Forms a ternary complex with MutL alpha (MLH1-PMS1).</text>
</comment>
<evidence type="ECO:0000256" key="9">
    <source>
        <dbReference type="ARBA" id="ARBA00023125"/>
    </source>
</evidence>
<dbReference type="Pfam" id="PF05190">
    <property type="entry name" value="MutS_IV"/>
    <property type="match status" value="1"/>
</dbReference>
<dbReference type="EC" id="6.1.1.1" evidence="17"/>
<sequence length="1803" mass="202087">MRRATTRRVHLLQDVAVTRRSSSICACAGQQSLRTLSQRPRVIASSNVESVISQRRGITQHNIRRMKEAEEQWQGFAEEIRAGKRKAFLDHLEERGLVNQVVGEREILDKVFTNKRTGLYTGVDPTAPSLHVGHMLPIMVLAWAFNWGYPVHFILGGATAKFGDPTGRLGPRAQEHRSVRVANMAAMHMQLKRISASIEDYGRRYGYTKEWVWKRALTNNNVWWNKTPFVEVLRDLGMYMRLGPMLGRDTVKTRLEGTGMSFAEFSYPLMQAWDWWVLFKKGVQVQVGGADQFGNILFGMDAVKHVAKNTAIDIDRRPVEEDVDKPVGLTTPLLTTASGEKLGKSAGNAVWLDKDMTSTFELYQYFVRTPDDQVEKYLKMFTFLPLEKIAEIMAVSSQDPSKRIAQHALAKEFVDLVHGPTEAEAAATQHRQLFRPRSSTSEPTPPPTQPPNIPANLASNPQYSFMNRAAGNPYAKPLNYKNMESNRVLLPRSLVLEQPLGKVLYNAGLVSSNSEGHRLIVGRGVSIGSRPGDSGPMSDALEFTPIKTWVPAKTPNFLIDGNLLIVKIGKWKLKLIELIDDEEFEKQGLDHSTMAKGSGTASSPPASTPALKRSTSSTQNMKNQRSILGFFQKSSPATPSTAPRKAPPPAEPASSPAQRAADTRSSIQKKPAPNLTPAPSSDAIEPDEDDTATPKAGKNPQEDPSLTPSRRAKKKINYMESDSEGVDDDEEIFKPQPSRKRRRPAIESEDEFQDDGQDAPVSDDGMTTPSSSSIMADCVEMDDFVVADESEDDARPNKKRKKASAKPAQRSKASPDEPVRPADADLDLDIPEASAGGTAQKWTFDPENTEPRQERQQRQPSSSATKRKEKAHETEPEKRYPWLANIMDMDKNPPGHPDYDPRNIYIPPLAWSKFSPFEKQYWEIKQKFWDTIVFFKKGKFYELYENDATIGHQLFDLKLTDRVNMRMVGVPEMSLDHWANQFVAKGYKIARVDQSESALGKEMRERDDKKAKGGKEDKIIKRELSCVLTAGTLVEGSMLQDDMSTYCVAIKEIILDGLPAFGLAFVDTATGQFYLSEFKDDADMTKFETFVAQTRPQELLLEKSAVSQKAMRILKNNTGPTTLWNHLKPGKEFWEADIAVRELDASDYFVSADSDNIDAWPQVLREAREKENAMSAFGALIQYLRVLKLDRDLISIGNFTWYDPIRKATSLVLDGQTLINLEIFANSFDGGSEGTLFQLLNRCITPFGKRMFKQWVCHPLMDIDKINARFDAVDALNADSTIRDQFSSQLTKMPDLERLISRIHAGACKAQDFLRVLEGFEQIEYTMSLLKDLGSGEGLIGKLVSSMPDLVSPLEYWKTAFDRLKAKENGILVPEQGIEEDFDASQATIEQIHRDLENLLKKARRDLGSTAICYRDNGKEIYQLEVPIKVKNVPKTWDQMSATKQVKRYYFPELRALIRKLQEAQETHSQIVKEVAGRFYARFDENYETWLKSTRIVAQLDCLISLAKASSSLGQPSCRPEFVNSDRSVLEFEELRHPCMLNVADFIPNDVQLGGDRASINLLTGANAAGKSTILRMTCIAVIMAQIGCYIPCQSARLTPVDRIMSRLGANDNIFAAQSTFFVELSETKKILSEATPKSLVILDELGRGTSSYDGVAVAQAVLHHIATHVGALGFFATHYHSLAAEFENHPEISPKRMRIHVDDEERRVTFLYKLEDGVAEGSFGMHCASMCGIPNKVIENAEHAAKQWEHTSRLTESLERRKGGGLVGLGWWSDVAWMLREGDDVDVSDRGLEILRKAIETL</sequence>
<keyword evidence="12" id="KW-0539">Nucleus</keyword>
<feature type="compositionally biased region" description="Acidic residues" evidence="18">
    <location>
        <begin position="721"/>
        <end position="731"/>
    </location>
</feature>
<evidence type="ECO:0000256" key="8">
    <source>
        <dbReference type="ARBA" id="ARBA00022917"/>
    </source>
</evidence>
<evidence type="ECO:0000256" key="4">
    <source>
        <dbReference type="ARBA" id="ARBA00022598"/>
    </source>
</evidence>
<evidence type="ECO:0000256" key="14">
    <source>
        <dbReference type="ARBA" id="ARBA00025902"/>
    </source>
</evidence>
<dbReference type="Pfam" id="PF00488">
    <property type="entry name" value="MutS_V"/>
    <property type="match status" value="1"/>
</dbReference>
<evidence type="ECO:0000256" key="12">
    <source>
        <dbReference type="ARBA" id="ARBA00023242"/>
    </source>
</evidence>
<dbReference type="FunFam" id="3.40.50.620:FF:000227">
    <property type="entry name" value="Tyrosine--tRNA ligase"/>
    <property type="match status" value="1"/>
</dbReference>
<feature type="compositionally biased region" description="Acidic residues" evidence="18">
    <location>
        <begin position="779"/>
        <end position="792"/>
    </location>
</feature>
<evidence type="ECO:0000256" key="17">
    <source>
        <dbReference type="RuleBase" id="RU361234"/>
    </source>
</evidence>
<gene>
    <name evidence="20" type="ORF">TCE0_022r06330</name>
</gene>
<dbReference type="GO" id="GO:0140664">
    <property type="term" value="F:ATP-dependent DNA damage sensor activity"/>
    <property type="evidence" value="ECO:0007669"/>
    <property type="project" value="InterPro"/>
</dbReference>
<feature type="compositionally biased region" description="Pro residues" evidence="18">
    <location>
        <begin position="443"/>
        <end position="453"/>
    </location>
</feature>
<feature type="region of interest" description="Disordered" evidence="18">
    <location>
        <begin position="592"/>
        <end position="621"/>
    </location>
</feature>
<dbReference type="Gene3D" id="3.30.420.110">
    <property type="entry name" value="MutS, connector domain"/>
    <property type="match status" value="1"/>
</dbReference>
<dbReference type="InterPro" id="IPR027417">
    <property type="entry name" value="P-loop_NTPase"/>
</dbReference>
<keyword evidence="6" id="KW-0227">DNA damage</keyword>
<dbReference type="SUPFAM" id="SSF52540">
    <property type="entry name" value="P-loop containing nucleoside triphosphate hydrolases"/>
    <property type="match status" value="1"/>
</dbReference>
<dbReference type="FunFam" id="1.10.240.10:FF:000001">
    <property type="entry name" value="Tyrosine--tRNA ligase"/>
    <property type="match status" value="1"/>
</dbReference>
<evidence type="ECO:0000256" key="2">
    <source>
        <dbReference type="ARBA" id="ARBA00005594"/>
    </source>
</evidence>
<dbReference type="SUPFAM" id="SSF53150">
    <property type="entry name" value="DNA repair protein MutS, domain II"/>
    <property type="match status" value="1"/>
</dbReference>
<name>A0A6V8HET8_TALPI</name>
<keyword evidence="4 17" id="KW-0436">Ligase</keyword>
<keyword evidence="16" id="KW-0694">RNA-binding</keyword>
<dbReference type="GO" id="GO:0016887">
    <property type="term" value="F:ATP hydrolysis activity"/>
    <property type="evidence" value="ECO:0007669"/>
    <property type="project" value="UniProtKB-ARBA"/>
</dbReference>
<comment type="catalytic activity">
    <reaction evidence="15 17">
        <text>tRNA(Tyr) + L-tyrosine + ATP = L-tyrosyl-tRNA(Tyr) + AMP + diphosphate + H(+)</text>
        <dbReference type="Rhea" id="RHEA:10220"/>
        <dbReference type="Rhea" id="RHEA-COMP:9706"/>
        <dbReference type="Rhea" id="RHEA-COMP:9707"/>
        <dbReference type="ChEBI" id="CHEBI:15378"/>
        <dbReference type="ChEBI" id="CHEBI:30616"/>
        <dbReference type="ChEBI" id="CHEBI:33019"/>
        <dbReference type="ChEBI" id="CHEBI:58315"/>
        <dbReference type="ChEBI" id="CHEBI:78442"/>
        <dbReference type="ChEBI" id="CHEBI:78536"/>
        <dbReference type="ChEBI" id="CHEBI:456215"/>
        <dbReference type="EC" id="6.1.1.1"/>
    </reaction>
</comment>
<dbReference type="InterPro" id="IPR036678">
    <property type="entry name" value="MutS_con_dom_sf"/>
</dbReference>
<dbReference type="Gene3D" id="3.40.50.300">
    <property type="entry name" value="P-loop containing nucleotide triphosphate hydrolases"/>
    <property type="match status" value="1"/>
</dbReference>
<dbReference type="InterPro" id="IPR007696">
    <property type="entry name" value="DNA_mismatch_repair_MutS_core"/>
</dbReference>
<dbReference type="InterPro" id="IPR000432">
    <property type="entry name" value="DNA_mismatch_repair_MutS_C"/>
</dbReference>
<comment type="caution">
    <text evidence="20">The sequence shown here is derived from an EMBL/GenBank/DDBJ whole genome shotgun (WGS) entry which is preliminary data.</text>
</comment>
<dbReference type="InterPro" id="IPR007861">
    <property type="entry name" value="DNA_mismatch_repair_MutS_clamp"/>
</dbReference>
<evidence type="ECO:0000259" key="19">
    <source>
        <dbReference type="PROSITE" id="PS00486"/>
    </source>
</evidence>
<feature type="compositionally biased region" description="Low complexity" evidence="18">
    <location>
        <begin position="597"/>
        <end position="610"/>
    </location>
</feature>
<dbReference type="PROSITE" id="PS50889">
    <property type="entry name" value="S4"/>
    <property type="match status" value="1"/>
</dbReference>
<dbReference type="GO" id="GO:0006298">
    <property type="term" value="P:mismatch repair"/>
    <property type="evidence" value="ECO:0007669"/>
    <property type="project" value="InterPro"/>
</dbReference>
<dbReference type="Gene3D" id="3.40.1170.10">
    <property type="entry name" value="DNA repair protein MutS, domain I"/>
    <property type="match status" value="1"/>
</dbReference>
<dbReference type="FunFam" id="3.40.50.300:FF:000771">
    <property type="entry name" value="DNA mismatch repair protein"/>
    <property type="match status" value="1"/>
</dbReference>
<keyword evidence="9" id="KW-0238">DNA-binding</keyword>
<dbReference type="EMBL" id="DF933818">
    <property type="protein sequence ID" value="GAM36883.1"/>
    <property type="molecule type" value="Genomic_DNA"/>
</dbReference>
<dbReference type="SUPFAM" id="SSF52374">
    <property type="entry name" value="Nucleotidylyl transferase"/>
    <property type="match status" value="1"/>
</dbReference>
<dbReference type="GO" id="GO:0030983">
    <property type="term" value="F:mismatched DNA binding"/>
    <property type="evidence" value="ECO:0007669"/>
    <property type="project" value="InterPro"/>
</dbReference>
<evidence type="ECO:0000313" key="20">
    <source>
        <dbReference type="EMBL" id="GAM36883.1"/>
    </source>
</evidence>
<keyword evidence="5 17" id="KW-0547">Nucleotide-binding</keyword>
<dbReference type="InterPro" id="IPR002305">
    <property type="entry name" value="aa-tRNA-synth_Ic"/>
</dbReference>
<feature type="region of interest" description="Disordered" evidence="18">
    <location>
        <begin position="633"/>
        <end position="881"/>
    </location>
</feature>
<keyword evidence="7 17" id="KW-0067">ATP-binding</keyword>
<evidence type="ECO:0000256" key="3">
    <source>
        <dbReference type="ARBA" id="ARBA00006271"/>
    </source>
</evidence>
<dbReference type="Pfam" id="PF00579">
    <property type="entry name" value="tRNA-synt_1b"/>
    <property type="match status" value="1"/>
</dbReference>
<feature type="compositionally biased region" description="Acidic residues" evidence="18">
    <location>
        <begin position="747"/>
        <end position="757"/>
    </location>
</feature>
<evidence type="ECO:0000256" key="15">
    <source>
        <dbReference type="ARBA" id="ARBA00048248"/>
    </source>
</evidence>
<dbReference type="FunFam" id="1.10.1420.10:FF:000014">
    <property type="entry name" value="DNA mismatch repair protein"/>
    <property type="match status" value="1"/>
</dbReference>
<dbReference type="FunFam" id="3.40.1170.10:FF:000002">
    <property type="entry name" value="DNA mismatch repair protein"/>
    <property type="match status" value="1"/>
</dbReference>
<evidence type="ECO:0000313" key="21">
    <source>
        <dbReference type="Proteomes" id="UP000053095"/>
    </source>
</evidence>
<evidence type="ECO:0000256" key="18">
    <source>
        <dbReference type="SAM" id="MobiDB-lite"/>
    </source>
</evidence>
<dbReference type="InterPro" id="IPR001412">
    <property type="entry name" value="aa-tRNA-synth_I_CS"/>
</dbReference>
<dbReference type="SUPFAM" id="SSF55271">
    <property type="entry name" value="DNA repair protein MutS, domain I"/>
    <property type="match status" value="1"/>
</dbReference>
<keyword evidence="10 17" id="KW-0030">Aminoacyl-tRNA synthetase</keyword>
<evidence type="ECO:0000256" key="7">
    <source>
        <dbReference type="ARBA" id="ARBA00022840"/>
    </source>
</evidence>
<evidence type="ECO:0000256" key="13">
    <source>
        <dbReference type="ARBA" id="ARBA00025373"/>
    </source>
</evidence>
<dbReference type="InterPro" id="IPR007860">
    <property type="entry name" value="DNA_mmatch_repair_MutS_con_dom"/>
</dbReference>
<feature type="compositionally biased region" description="Polar residues" evidence="18">
    <location>
        <begin position="765"/>
        <end position="774"/>
    </location>
</feature>
<dbReference type="FunFam" id="1.10.1420.10:FF:000019">
    <property type="entry name" value="DNA mismatch repair protein"/>
    <property type="match status" value="1"/>
</dbReference>
<dbReference type="InterPro" id="IPR007695">
    <property type="entry name" value="DNA_mismatch_repair_MutS-lik_N"/>
</dbReference>
<evidence type="ECO:0000256" key="1">
    <source>
        <dbReference type="ARBA" id="ARBA00004123"/>
    </source>
</evidence>
<evidence type="ECO:0000256" key="5">
    <source>
        <dbReference type="ARBA" id="ARBA00022741"/>
    </source>
</evidence>
<evidence type="ECO:0000256" key="11">
    <source>
        <dbReference type="ARBA" id="ARBA00023204"/>
    </source>
</evidence>
<dbReference type="InterPro" id="IPR032005">
    <property type="entry name" value="TyrRSs_C"/>
</dbReference>
<dbReference type="SMART" id="SM00534">
    <property type="entry name" value="MUTSac"/>
    <property type="match status" value="1"/>
</dbReference>
<dbReference type="InterPro" id="IPR002307">
    <property type="entry name" value="Tyr-tRNA-ligase"/>
</dbReference>
<dbReference type="NCBIfam" id="NF003810">
    <property type="entry name" value="PRK05399.1"/>
    <property type="match status" value="1"/>
</dbReference>
<dbReference type="Gene3D" id="3.40.50.620">
    <property type="entry name" value="HUPs"/>
    <property type="match status" value="1"/>
</dbReference>
<comment type="similarity">
    <text evidence="2 17">Belongs to the class-I aminoacyl-tRNA synthetase family.</text>
</comment>
<comment type="subcellular location">
    <subcellularLocation>
        <location evidence="1">Nucleus</location>
    </subcellularLocation>
</comment>
<dbReference type="Gene3D" id="1.10.240.10">
    <property type="entry name" value="Tyrosyl-Transfer RNA Synthetase"/>
    <property type="match status" value="1"/>
</dbReference>
<comment type="similarity">
    <text evidence="3">Belongs to the DNA mismatch repair MutS family.</text>
</comment>
<keyword evidence="8 17" id="KW-0648">Protein biosynthesis</keyword>
<dbReference type="Proteomes" id="UP000053095">
    <property type="component" value="Unassembled WGS sequence"/>
</dbReference>
<dbReference type="GO" id="GO:0032301">
    <property type="term" value="C:MutSalpha complex"/>
    <property type="evidence" value="ECO:0007669"/>
    <property type="project" value="TreeGrafter"/>
</dbReference>
<evidence type="ECO:0000256" key="6">
    <source>
        <dbReference type="ARBA" id="ARBA00022763"/>
    </source>
</evidence>
<feature type="compositionally biased region" description="Basic and acidic residues" evidence="18">
    <location>
        <begin position="870"/>
        <end position="880"/>
    </location>
</feature>
<dbReference type="GO" id="GO:0004831">
    <property type="term" value="F:tyrosine-tRNA ligase activity"/>
    <property type="evidence" value="ECO:0007669"/>
    <property type="project" value="UniProtKB-EC"/>
</dbReference>
<protein>
    <recommendedName>
        <fullName evidence="17">Tyrosine--tRNA ligase</fullName>
        <ecNumber evidence="17">6.1.1.1</ecNumber>
    </recommendedName>
    <alternativeName>
        <fullName evidence="17">Tyrosyl-tRNA synthetase</fullName>
    </alternativeName>
</protein>
<feature type="compositionally biased region" description="Basic and acidic residues" evidence="18">
    <location>
        <begin position="813"/>
        <end position="823"/>
    </location>
</feature>
<dbReference type="Pfam" id="PF01624">
    <property type="entry name" value="MutS_I"/>
    <property type="match status" value="1"/>
</dbReference>
<dbReference type="GO" id="GO:0006437">
    <property type="term" value="P:tyrosyl-tRNA aminoacylation"/>
    <property type="evidence" value="ECO:0007669"/>
    <property type="project" value="InterPro"/>
</dbReference>
<dbReference type="NCBIfam" id="TIGR00234">
    <property type="entry name" value="tyrS"/>
    <property type="match status" value="1"/>
</dbReference>
<dbReference type="FunFam" id="3.30.420.110:FF:000006">
    <property type="entry name" value="DNA mismatch repair protein"/>
    <property type="match status" value="1"/>
</dbReference>
<accession>A0A6V8HET8</accession>
<keyword evidence="21" id="KW-1185">Reference proteome</keyword>
<dbReference type="Pfam" id="PF16714">
    <property type="entry name" value="TyrRSs_C"/>
    <property type="match status" value="1"/>
</dbReference>
<dbReference type="CDD" id="cd00805">
    <property type="entry name" value="TyrRS_core"/>
    <property type="match status" value="1"/>
</dbReference>
<dbReference type="GO" id="GO:0003723">
    <property type="term" value="F:RNA binding"/>
    <property type="evidence" value="ECO:0007669"/>
    <property type="project" value="UniProtKB-KW"/>
</dbReference>
<dbReference type="GO" id="GO:0005524">
    <property type="term" value="F:ATP binding"/>
    <property type="evidence" value="ECO:0007669"/>
    <property type="project" value="UniProtKB-KW"/>
</dbReference>
<proteinExistence type="inferred from homology"/>
<feature type="domain" description="DNA mismatch repair proteins mutS family" evidence="19">
    <location>
        <begin position="1639"/>
        <end position="1655"/>
    </location>
</feature>
<comment type="function">
    <text evidence="13">Component of the post-replicative DNA mismatch repair system (MMR). Heterodimerizes with MSH2 to form MutS beta, which binds to DNA mismatches thereby initiating DNA repair. MSH3 provides substrate-binding and substrate specificity to the complex. When bound, the MutS beta heterodimer bends the DNA helix and shields approximately 20 base pairs. Acts mainly to repair insertion-deletion loops (IDLs) from 2 to 13 nucleotides in size, but can also repair base-base and single insertion-deletion mismatches that occur during replication. After mismatch binding, forms a ternary complex with the MutL alpha heterodimer, which is thought to be responsible for directing the downstream MMR events, including strand discrimination, excision, and resynthesis. ATP binding and hydrolysis play a pivotal role in mismatch repair functions.</text>
</comment>